<feature type="domain" description="Glycoside hydrolase family 2 catalytic" evidence="1">
    <location>
        <begin position="72"/>
        <end position="222"/>
    </location>
</feature>
<dbReference type="SMR" id="A0A979G456"/>
<gene>
    <name evidence="2" type="ordered locus">Cpin_3129</name>
</gene>
<reference evidence="3" key="1">
    <citation type="submission" date="2009-08" db="EMBL/GenBank/DDBJ databases">
        <title>The complete genome of Chitinophaga pinensis DSM 2588.</title>
        <authorList>
            <consortium name="US DOE Joint Genome Institute (JGI-PGF)"/>
            <person name="Lucas S."/>
            <person name="Copeland A."/>
            <person name="Lapidus A."/>
            <person name="Glavina del Rio T."/>
            <person name="Dalin E."/>
            <person name="Tice H."/>
            <person name="Bruce D."/>
            <person name="Goodwin L."/>
            <person name="Pitluck S."/>
            <person name="Kyrpides N."/>
            <person name="Mavromatis K."/>
            <person name="Ivanova N."/>
            <person name="Mikhailova N."/>
            <person name="Sims D."/>
            <person name="Meinche L."/>
            <person name="Brettin T."/>
            <person name="Detter J.C."/>
            <person name="Han C."/>
            <person name="Larimer F."/>
            <person name="Land M."/>
            <person name="Hauser L."/>
            <person name="Markowitz V."/>
            <person name="Cheng J.-F."/>
            <person name="Hugenholtz P."/>
            <person name="Woyke T."/>
            <person name="Wu D."/>
            <person name="Spring S."/>
            <person name="Klenk H.-P."/>
            <person name="Eisen J.A."/>
        </authorList>
    </citation>
    <scope>NUCLEOTIDE SEQUENCE [LARGE SCALE GENOMIC DNA]</scope>
    <source>
        <strain evidence="3">ATCC 43595 / DSM 2588 / LMG 13176 / NBRC 15968 / NCIMB 11800 / UQM 2034</strain>
    </source>
</reference>
<proteinExistence type="predicted"/>
<protein>
    <submittedName>
        <fullName evidence="2">Secreted protein</fullName>
    </submittedName>
</protein>
<sequence length="435" mass="50075">MLLLQLYGCKGDRTIRPSGKVYISRENGKYTLYRNSTPFLVKGGAGYTNMSTLKAIGGNTIRTWDTANLKAILDEAAANNLAVVAGFYVPESKYLDHFYRNEKKVEAQYNAFRKVVLRYRSHPALLMWCLGNEVDFPYSPKYNRFYAVYNRLLDMIHAEDPDHPVTTAMINYQFRNIMNIRLKISGLDLLSFNTFGDLKKLDEQLSDNDWLWKGPFLVSEWGIYSPQESRTTAWSAPIEPTSTEKAKYYHEFYTKYLPVNNPRFLGALTFYWGYKTEITPTWYSIVDQHGAQTALLQEMESCWTNRQPLHPAPAVERLLINGKKPIDNIFLSPDTIQTAELKMITTDTSRLRILWEVTDEDFDPGYSATIHVYDAGITPQNSARITFRSPSKEGPYRIYSWVYDKYGNIATANTPFYVIETKDKNTGTRIPAYAH</sequence>
<dbReference type="AlphaFoldDB" id="A0A979G456"/>
<name>A0A979G456_CHIPD</name>
<organism evidence="2 3">
    <name type="scientific">Chitinophaga pinensis (strain ATCC 43595 / DSM 2588 / LMG 13176 / NBRC 15968 / NCIMB 11800 / UQM 2034)</name>
    <dbReference type="NCBI Taxonomy" id="485918"/>
    <lineage>
        <taxon>Bacteria</taxon>
        <taxon>Pseudomonadati</taxon>
        <taxon>Bacteroidota</taxon>
        <taxon>Chitinophagia</taxon>
        <taxon>Chitinophagales</taxon>
        <taxon>Chitinophagaceae</taxon>
        <taxon>Chitinophaga</taxon>
    </lineage>
</organism>
<evidence type="ECO:0000313" key="3">
    <source>
        <dbReference type="Proteomes" id="UP000002215"/>
    </source>
</evidence>
<dbReference type="KEGG" id="cpi:Cpin_3129"/>
<reference evidence="2 3" key="2">
    <citation type="journal article" date="2010" name="Stand. Genomic Sci.">
        <title>Complete genome sequence of Chitinophaga pinensis type strain (UQM 2034).</title>
        <authorList>
            <person name="Glavina Del Rio T."/>
            <person name="Abt B."/>
            <person name="Spring S."/>
            <person name="Lapidus A."/>
            <person name="Nolan M."/>
            <person name="Tice H."/>
            <person name="Copeland A."/>
            <person name="Cheng J.F."/>
            <person name="Chen F."/>
            <person name="Bruce D."/>
            <person name="Goodwin L."/>
            <person name="Pitluck S."/>
            <person name="Ivanova N."/>
            <person name="Mavromatis K."/>
            <person name="Mikhailova N."/>
            <person name="Pati A."/>
            <person name="Chen A."/>
            <person name="Palaniappan K."/>
            <person name="Land M."/>
            <person name="Hauser L."/>
            <person name="Chang Y.J."/>
            <person name="Jeffries C.D."/>
            <person name="Chain P."/>
            <person name="Saunders E."/>
            <person name="Detter J.C."/>
            <person name="Brettin T."/>
            <person name="Rohde M."/>
            <person name="Goker M."/>
            <person name="Bristow J."/>
            <person name="Eisen J.A."/>
            <person name="Markowitz V."/>
            <person name="Hugenholtz P."/>
            <person name="Kyrpides N.C."/>
            <person name="Klenk H.P."/>
            <person name="Lucas S."/>
        </authorList>
    </citation>
    <scope>NUCLEOTIDE SEQUENCE [LARGE SCALE GENOMIC DNA]</scope>
    <source>
        <strain evidence="3">ATCC 43595 / DSM 2588 / LMG 13176 / NBRC 15968 / NCIMB 11800 / UQM 2034</strain>
    </source>
</reference>
<dbReference type="SUPFAM" id="SSF51445">
    <property type="entry name" value="(Trans)glycosidases"/>
    <property type="match status" value="1"/>
</dbReference>
<dbReference type="Proteomes" id="UP000002215">
    <property type="component" value="Chromosome"/>
</dbReference>
<evidence type="ECO:0000259" key="1">
    <source>
        <dbReference type="Pfam" id="PF02836"/>
    </source>
</evidence>
<dbReference type="GO" id="GO:0004553">
    <property type="term" value="F:hydrolase activity, hydrolyzing O-glycosyl compounds"/>
    <property type="evidence" value="ECO:0007669"/>
    <property type="project" value="InterPro"/>
</dbReference>
<dbReference type="GO" id="GO:0005975">
    <property type="term" value="P:carbohydrate metabolic process"/>
    <property type="evidence" value="ECO:0007669"/>
    <property type="project" value="InterPro"/>
</dbReference>
<dbReference type="InterPro" id="IPR017853">
    <property type="entry name" value="GH"/>
</dbReference>
<accession>A0A979G456</accession>
<dbReference type="InterPro" id="IPR006103">
    <property type="entry name" value="Glyco_hydro_2_cat"/>
</dbReference>
<dbReference type="EMBL" id="CP001699">
    <property type="protein sequence ID" value="ACU60597.1"/>
    <property type="molecule type" value="Genomic_DNA"/>
</dbReference>
<dbReference type="Gene3D" id="3.20.20.80">
    <property type="entry name" value="Glycosidases"/>
    <property type="match status" value="1"/>
</dbReference>
<evidence type="ECO:0000313" key="2">
    <source>
        <dbReference type="EMBL" id="ACU60597.1"/>
    </source>
</evidence>
<dbReference type="Pfam" id="PF02836">
    <property type="entry name" value="Glyco_hydro_2_C"/>
    <property type="match status" value="1"/>
</dbReference>